<dbReference type="GO" id="GO:0072594">
    <property type="term" value="P:establishment of protein localization to organelle"/>
    <property type="evidence" value="ECO:0007669"/>
    <property type="project" value="TreeGrafter"/>
</dbReference>
<dbReference type="PANTHER" id="PTHR11506">
    <property type="entry name" value="LYSOSOME-ASSOCIATED MEMBRANE GLYCOPROTEIN"/>
    <property type="match status" value="1"/>
</dbReference>
<feature type="transmembrane region" description="Helical" evidence="10">
    <location>
        <begin position="613"/>
        <end position="632"/>
    </location>
</feature>
<dbReference type="GO" id="GO:0005765">
    <property type="term" value="C:lysosomal membrane"/>
    <property type="evidence" value="ECO:0007669"/>
    <property type="project" value="UniProtKB-SubCell"/>
</dbReference>
<evidence type="ECO:0000256" key="10">
    <source>
        <dbReference type="SAM" id="Phobius"/>
    </source>
</evidence>
<evidence type="ECO:0000313" key="13">
    <source>
        <dbReference type="EMBL" id="CAH1245229.1"/>
    </source>
</evidence>
<dbReference type="GO" id="GO:0005886">
    <property type="term" value="C:plasma membrane"/>
    <property type="evidence" value="ECO:0007669"/>
    <property type="project" value="TreeGrafter"/>
</dbReference>
<feature type="chain" id="PRO_5035477810" evidence="11">
    <location>
        <begin position="22"/>
        <end position="643"/>
    </location>
</feature>
<accession>A0A8J9Z0D1</accession>
<sequence>MAWLVCLTILALSSFVHVNSQERGPPPSPVGHFAVSDGQNNTCLLMTVGMTFHVPYVKNDTKNTKAVASYPLPTDADVTGSCKDTTASITLSWGNGFNVTVKFERNDTVFYASDIVTGYALNHDVFPDCKDAGETRLQSGPPHDIHAMPGRSYMCDVTVNVTVGNVSVSFSHLQVQPFQVKGGNFSKAEECAADMSTTPSAHTIPVKTTVHPTPTPYPVPKPTQNNYTLTDSGGKVCFMALMAAQIQVNYTRTTGKTGLAVWDVPKNTKVAGTCGNDTASLQLVFDGGLTNLTVVFVSTKGWNDLADVDTDIGFKASEMVLEYMETEARFPDSVDNGTSHTTEKKNLTTFRGSSGKSYKCNARQSVELNDDVTLLFEDVQLQPFQVKGGHFDPVEECSADKQTTPEPGNTTTPMTTMATVPPPRPGHDPSMLNFTLTDDNDKICFMAVMGLQIEVNYIAQDSKNTTARWNVPKNVNVTGKCSNTTTTLTLTFDGGLTVVMMTFKNQSGKGGSVNKFMVSDIDFRYMKDKSHFPDAQPAELGKNVSVSQHNLTVFKGELGSSYLCKVGKNITLNQNVTLRAIKVHVQPFGLKNNKFNEAEVCEADNDVTTLRPIIVGCAIAGIDVLMLMYYGIGRRMRRNKDTR</sequence>
<dbReference type="Proteomes" id="UP000838412">
    <property type="component" value="Chromosome 14"/>
</dbReference>
<keyword evidence="8" id="KW-1015">Disulfide bond</keyword>
<dbReference type="EMBL" id="OV696699">
    <property type="protein sequence ID" value="CAH1245229.1"/>
    <property type="molecule type" value="Genomic_DNA"/>
</dbReference>
<dbReference type="Gene3D" id="2.40.160.110">
    <property type="match status" value="3"/>
</dbReference>
<feature type="region of interest" description="Disordered" evidence="9">
    <location>
        <begin position="202"/>
        <end position="224"/>
    </location>
</feature>
<dbReference type="InterPro" id="IPR002000">
    <property type="entry name" value="Lysosome-assoc_membr_glycop"/>
</dbReference>
<proteinExistence type="inferred from homology"/>
<keyword evidence="2 8" id="KW-0812">Transmembrane</keyword>
<evidence type="ECO:0000259" key="12">
    <source>
        <dbReference type="Pfam" id="PF01299"/>
    </source>
</evidence>
<keyword evidence="3 11" id="KW-0732">Signal</keyword>
<dbReference type="PROSITE" id="PS51407">
    <property type="entry name" value="LAMP_3"/>
    <property type="match status" value="2"/>
</dbReference>
<dbReference type="PANTHER" id="PTHR11506:SF6">
    <property type="entry name" value="LYSOSOME-ASSOCIATED MEMBRANE GLYCOPROTEIN 2"/>
    <property type="match status" value="1"/>
</dbReference>
<comment type="similarity">
    <text evidence="8">Belongs to the LAMP family.</text>
</comment>
<evidence type="ECO:0000313" key="14">
    <source>
        <dbReference type="Proteomes" id="UP000838412"/>
    </source>
</evidence>
<keyword evidence="8" id="KW-0458">Lysosome</keyword>
<protein>
    <submittedName>
        <fullName evidence="13">LAMP1 protein</fullName>
    </submittedName>
</protein>
<feature type="domain" description="Lysosome-associated membrane glycoprotein 2-like luminal" evidence="12">
    <location>
        <begin position="30"/>
        <end position="181"/>
    </location>
</feature>
<dbReference type="Pfam" id="PF01299">
    <property type="entry name" value="Lamp2-like_luminal"/>
    <property type="match status" value="3"/>
</dbReference>
<evidence type="ECO:0000256" key="9">
    <source>
        <dbReference type="SAM" id="MobiDB-lite"/>
    </source>
</evidence>
<feature type="disulfide bond" evidence="8">
    <location>
        <begin position="564"/>
        <end position="601"/>
    </location>
</feature>
<evidence type="ECO:0000256" key="4">
    <source>
        <dbReference type="ARBA" id="ARBA00022753"/>
    </source>
</evidence>
<feature type="disulfide bond" evidence="8">
    <location>
        <begin position="155"/>
        <end position="191"/>
    </location>
</feature>
<comment type="subcellular location">
    <subcellularLocation>
        <location evidence="1">Endosome membrane</location>
        <topology evidence="1">Single-pass type I membrane protein</topology>
    </subcellularLocation>
    <subcellularLocation>
        <location evidence="8">Lysosome membrane</location>
        <topology evidence="8">Single-pass type I membrane protein</topology>
    </subcellularLocation>
</comment>
<feature type="compositionally biased region" description="Low complexity" evidence="9">
    <location>
        <begin position="202"/>
        <end position="212"/>
    </location>
</feature>
<name>A0A8J9Z0D1_BRALA</name>
<keyword evidence="6 8" id="KW-0472">Membrane</keyword>
<feature type="disulfide bond" evidence="8">
    <location>
        <begin position="360"/>
        <end position="397"/>
    </location>
</feature>
<dbReference type="PRINTS" id="PR00336">
    <property type="entry name" value="LYSASSOCTDMP"/>
</dbReference>
<dbReference type="InterPro" id="IPR048528">
    <property type="entry name" value="Lamp2-like_luminal"/>
</dbReference>
<evidence type="ECO:0000256" key="2">
    <source>
        <dbReference type="ARBA" id="ARBA00022692"/>
    </source>
</evidence>
<comment type="caution">
    <text evidence="8">Lacks conserved residue(s) required for the propagation of feature annotation.</text>
</comment>
<keyword evidence="4" id="KW-0967">Endosome</keyword>
<evidence type="ECO:0000256" key="6">
    <source>
        <dbReference type="ARBA" id="ARBA00023136"/>
    </source>
</evidence>
<feature type="signal peptide" evidence="11">
    <location>
        <begin position="1"/>
        <end position="21"/>
    </location>
</feature>
<organism evidence="13 14">
    <name type="scientific">Branchiostoma lanceolatum</name>
    <name type="common">Common lancelet</name>
    <name type="synonym">Amphioxus lanceolatum</name>
    <dbReference type="NCBI Taxonomy" id="7740"/>
    <lineage>
        <taxon>Eukaryota</taxon>
        <taxon>Metazoa</taxon>
        <taxon>Chordata</taxon>
        <taxon>Cephalochordata</taxon>
        <taxon>Leptocardii</taxon>
        <taxon>Amphioxiformes</taxon>
        <taxon>Branchiostomatidae</taxon>
        <taxon>Branchiostoma</taxon>
    </lineage>
</organism>
<evidence type="ECO:0000256" key="3">
    <source>
        <dbReference type="ARBA" id="ARBA00022729"/>
    </source>
</evidence>
<evidence type="ECO:0000256" key="7">
    <source>
        <dbReference type="ARBA" id="ARBA00023180"/>
    </source>
</evidence>
<keyword evidence="14" id="KW-1185">Reference proteome</keyword>
<keyword evidence="7" id="KW-0325">Glycoprotein</keyword>
<feature type="region of interest" description="Disordered" evidence="9">
    <location>
        <begin position="396"/>
        <end position="426"/>
    </location>
</feature>
<feature type="domain" description="Lysosome-associated membrane glycoprotein 2-like luminal" evidence="12">
    <location>
        <begin position="430"/>
        <end position="590"/>
    </location>
</feature>
<evidence type="ECO:0000256" key="5">
    <source>
        <dbReference type="ARBA" id="ARBA00022989"/>
    </source>
</evidence>
<reference evidence="13" key="1">
    <citation type="submission" date="2022-01" db="EMBL/GenBank/DDBJ databases">
        <authorList>
            <person name="Braso-Vives M."/>
        </authorList>
    </citation>
    <scope>NUCLEOTIDE SEQUENCE</scope>
</reference>
<dbReference type="OrthoDB" id="10037042at2759"/>
<dbReference type="GO" id="GO:0031902">
    <property type="term" value="C:late endosome membrane"/>
    <property type="evidence" value="ECO:0007669"/>
    <property type="project" value="TreeGrafter"/>
</dbReference>
<keyword evidence="5 10" id="KW-1133">Transmembrane helix</keyword>
<evidence type="ECO:0000256" key="8">
    <source>
        <dbReference type="PROSITE-ProRule" id="PRU00740"/>
    </source>
</evidence>
<gene>
    <name evidence="13" type="primary">LAMP1</name>
    <name evidence="13" type="ORF">BLAG_LOCUS7632</name>
</gene>
<evidence type="ECO:0000256" key="11">
    <source>
        <dbReference type="SAM" id="SignalP"/>
    </source>
</evidence>
<feature type="compositionally biased region" description="Low complexity" evidence="9">
    <location>
        <begin position="404"/>
        <end position="419"/>
    </location>
</feature>
<evidence type="ECO:0000256" key="1">
    <source>
        <dbReference type="ARBA" id="ARBA00004530"/>
    </source>
</evidence>
<feature type="disulfide bond" evidence="8">
    <location>
        <begin position="43"/>
        <end position="82"/>
    </location>
</feature>
<dbReference type="FunFam" id="2.40.160.110:FF:000008">
    <property type="entry name" value="Uncharacterized protein"/>
    <property type="match status" value="1"/>
</dbReference>
<dbReference type="AlphaFoldDB" id="A0A8J9Z0D1"/>
<feature type="domain" description="Lysosome-associated membrane glycoprotein 2-like luminal" evidence="12">
    <location>
        <begin position="222"/>
        <end position="387"/>
    </location>
</feature>